<evidence type="ECO:0000256" key="1">
    <source>
        <dbReference type="SAM" id="MobiDB-lite"/>
    </source>
</evidence>
<dbReference type="InterPro" id="IPR036691">
    <property type="entry name" value="Endo/exonu/phosph_ase_sf"/>
</dbReference>
<sequence precursor="true">MDLLLHTAWMQPTALTEPVQPEPSRPEPIRCEPIQILAWNIESGGNDPEVIALQLKQFGPVDVFALSEVSPRSINKYAEALGPDYQSVVSRTGGADRLQILFRSDRFRLVRSMEMDTLNDGNHRSPLLVHLRDKASGLDFQVVGNHLSRGNAELRESQASGLREWARQQTMATVAIGDFNFDYSFVTEQGNSGFAAMLRDNVWQWVKPVEWVDTNWSDGRFGRGGDGLDDYPDSMLDFAFVAGPARDWNPRCEVIKRPGDFPDDETTSDHRPTELILTP</sequence>
<dbReference type="Gene3D" id="3.60.10.10">
    <property type="entry name" value="Endonuclease/exonuclease/phosphatase"/>
    <property type="match status" value="1"/>
</dbReference>
<reference evidence="3 4" key="1">
    <citation type="submission" date="2019-08" db="EMBL/GenBank/DDBJ databases">
        <title>Deep-cultivation of Planctomycetes and their phenomic and genomic characterization uncovers novel biology.</title>
        <authorList>
            <person name="Wiegand S."/>
            <person name="Jogler M."/>
            <person name="Boedeker C."/>
            <person name="Pinto D."/>
            <person name="Vollmers J."/>
            <person name="Rivas-Marin E."/>
            <person name="Kohn T."/>
            <person name="Peeters S.H."/>
            <person name="Heuer A."/>
            <person name="Rast P."/>
            <person name="Oberbeckmann S."/>
            <person name="Bunk B."/>
            <person name="Jeske O."/>
            <person name="Meyerdierks A."/>
            <person name="Storesund J.E."/>
            <person name="Kallscheuer N."/>
            <person name="Luecker S."/>
            <person name="Lage O.M."/>
            <person name="Pohl T."/>
            <person name="Merkel B.J."/>
            <person name="Hornburger P."/>
            <person name="Mueller R.-W."/>
            <person name="Bruemmer F."/>
            <person name="Labrenz M."/>
            <person name="Spormann A.M."/>
            <person name="Op Den Camp H."/>
            <person name="Overmann J."/>
            <person name="Amann R."/>
            <person name="Jetten M.S.M."/>
            <person name="Mascher T."/>
            <person name="Medema M.H."/>
            <person name="Devos D.P."/>
            <person name="Kaster A.-K."/>
            <person name="Ovreas L."/>
            <person name="Rohde M."/>
            <person name="Galperin M.Y."/>
            <person name="Jogler C."/>
        </authorList>
    </citation>
    <scope>NUCLEOTIDE SEQUENCE [LARGE SCALE GENOMIC DNA]</scope>
    <source>
        <strain evidence="3 4">LF1</strain>
    </source>
</reference>
<dbReference type="Proteomes" id="UP000322699">
    <property type="component" value="Unassembled WGS sequence"/>
</dbReference>
<name>A0A5B1CED1_9BACT</name>
<gene>
    <name evidence="3" type="ORF">LF1_14600</name>
</gene>
<dbReference type="Pfam" id="PF03372">
    <property type="entry name" value="Exo_endo_phos"/>
    <property type="match status" value="1"/>
</dbReference>
<keyword evidence="3" id="KW-0540">Nuclease</keyword>
<keyword evidence="4" id="KW-1185">Reference proteome</keyword>
<proteinExistence type="predicted"/>
<feature type="region of interest" description="Disordered" evidence="1">
    <location>
        <begin position="257"/>
        <end position="279"/>
    </location>
</feature>
<dbReference type="GO" id="GO:0004527">
    <property type="term" value="F:exonuclease activity"/>
    <property type="evidence" value="ECO:0007669"/>
    <property type="project" value="UniProtKB-KW"/>
</dbReference>
<comment type="caution">
    <text evidence="3">The sequence shown here is derived from an EMBL/GenBank/DDBJ whole genome shotgun (WGS) entry which is preliminary data.</text>
</comment>
<organism evidence="3 4">
    <name type="scientific">Rubripirellula obstinata</name>
    <dbReference type="NCBI Taxonomy" id="406547"/>
    <lineage>
        <taxon>Bacteria</taxon>
        <taxon>Pseudomonadati</taxon>
        <taxon>Planctomycetota</taxon>
        <taxon>Planctomycetia</taxon>
        <taxon>Pirellulales</taxon>
        <taxon>Pirellulaceae</taxon>
        <taxon>Rubripirellula</taxon>
    </lineage>
</organism>
<dbReference type="GO" id="GO:0004519">
    <property type="term" value="F:endonuclease activity"/>
    <property type="evidence" value="ECO:0007669"/>
    <property type="project" value="UniProtKB-KW"/>
</dbReference>
<dbReference type="InterPro" id="IPR005135">
    <property type="entry name" value="Endo/exonuclease/phosphatase"/>
</dbReference>
<keyword evidence="3" id="KW-0255">Endonuclease</keyword>
<dbReference type="OrthoDB" id="278769at2"/>
<dbReference type="EMBL" id="VRLW01000001">
    <property type="protein sequence ID" value="KAA1258936.1"/>
    <property type="molecule type" value="Genomic_DNA"/>
</dbReference>
<dbReference type="RefSeq" id="WP_068267072.1">
    <property type="nucleotide sequence ID" value="NZ_LWSK01000153.1"/>
</dbReference>
<evidence type="ECO:0000259" key="2">
    <source>
        <dbReference type="Pfam" id="PF03372"/>
    </source>
</evidence>
<feature type="domain" description="Endonuclease/exonuclease/phosphatase" evidence="2">
    <location>
        <begin position="38"/>
        <end position="270"/>
    </location>
</feature>
<keyword evidence="3" id="KW-0269">Exonuclease</keyword>
<accession>A0A5B1CED1</accession>
<keyword evidence="3" id="KW-0378">Hydrolase</keyword>
<protein>
    <submittedName>
        <fullName evidence="3">Endonuclease/Exonuclease/phosphatase family protein</fullName>
    </submittedName>
</protein>
<evidence type="ECO:0000313" key="4">
    <source>
        <dbReference type="Proteomes" id="UP000322699"/>
    </source>
</evidence>
<dbReference type="AlphaFoldDB" id="A0A5B1CED1"/>
<evidence type="ECO:0000313" key="3">
    <source>
        <dbReference type="EMBL" id="KAA1258936.1"/>
    </source>
</evidence>
<dbReference type="SUPFAM" id="SSF56219">
    <property type="entry name" value="DNase I-like"/>
    <property type="match status" value="1"/>
</dbReference>